<dbReference type="Pfam" id="PF12686">
    <property type="entry name" value="DUF3800"/>
    <property type="match status" value="1"/>
</dbReference>
<name>A0A0G0FVV4_9BACT</name>
<proteinExistence type="predicted"/>
<gene>
    <name evidence="1" type="ORF">US31_C0012G0026</name>
</gene>
<reference evidence="1 2" key="1">
    <citation type="journal article" date="2015" name="Nature">
        <title>rRNA introns, odd ribosomes, and small enigmatic genomes across a large radiation of phyla.</title>
        <authorList>
            <person name="Brown C.T."/>
            <person name="Hug L.A."/>
            <person name="Thomas B.C."/>
            <person name="Sharon I."/>
            <person name="Castelle C.J."/>
            <person name="Singh A."/>
            <person name="Wilkins M.J."/>
            <person name="Williams K.H."/>
            <person name="Banfield J.F."/>
        </authorList>
    </citation>
    <scope>NUCLEOTIDE SEQUENCE [LARGE SCALE GENOMIC DNA]</scope>
</reference>
<organism evidence="1 2">
    <name type="scientific">Berkelbacteria bacterium GW2011_GWA1_36_9</name>
    <dbReference type="NCBI Taxonomy" id="1618331"/>
    <lineage>
        <taxon>Bacteria</taxon>
        <taxon>Candidatus Berkelbacteria</taxon>
    </lineage>
</organism>
<accession>A0A0G0FVV4</accession>
<sequence>MIIFIDESGIHKKVDHSTFALAYVEFENYPVVEKKILNIEAKLKIEHFHWSKTVWLVKEKFMEQTLNLDFKAKIAIVKNPINPFKEIEKILKHTIIEHDIKYIYIDGQKSKRYEHKIKHILRDKNISVKKLKIVRDEQSAGIRLADMIAGLARSYFDKKNPERFDKFYRKLEKKLIITIK</sequence>
<comment type="caution">
    <text evidence="1">The sequence shown here is derived from an EMBL/GenBank/DDBJ whole genome shotgun (WGS) entry which is preliminary data.</text>
</comment>
<evidence type="ECO:0000313" key="1">
    <source>
        <dbReference type="EMBL" id="KKQ17985.1"/>
    </source>
</evidence>
<protein>
    <recommendedName>
        <fullName evidence="3">DUF3800 domain-containing protein</fullName>
    </recommendedName>
</protein>
<dbReference type="InterPro" id="IPR024524">
    <property type="entry name" value="DUF3800"/>
</dbReference>
<evidence type="ECO:0000313" key="2">
    <source>
        <dbReference type="Proteomes" id="UP000034508"/>
    </source>
</evidence>
<dbReference type="Proteomes" id="UP000034508">
    <property type="component" value="Unassembled WGS sequence"/>
</dbReference>
<dbReference type="AlphaFoldDB" id="A0A0G0FVV4"/>
<dbReference type="EMBL" id="LBSM01000012">
    <property type="protein sequence ID" value="KKQ17985.1"/>
    <property type="molecule type" value="Genomic_DNA"/>
</dbReference>
<evidence type="ECO:0008006" key="3">
    <source>
        <dbReference type="Google" id="ProtNLM"/>
    </source>
</evidence>